<evidence type="ECO:0000313" key="2">
    <source>
        <dbReference type="EMBL" id="QYW02037.1"/>
    </source>
</evidence>
<keyword evidence="3" id="KW-1185">Reference proteome</keyword>
<organism evidence="2 3">
    <name type="scientific">Stenotrophomonas phage Siara</name>
    <dbReference type="NCBI Taxonomy" id="2859658"/>
    <lineage>
        <taxon>Viruses</taxon>
        <taxon>Duplodnaviria</taxon>
        <taxon>Heunggongvirae</taxon>
        <taxon>Uroviricota</taxon>
        <taxon>Caudoviricetes</taxon>
        <taxon>Beaumontvirinae</taxon>
        <taxon>Siaravirus</taxon>
        <taxon>Siaravirus siara</taxon>
    </lineage>
</organism>
<proteinExistence type="predicted"/>
<gene>
    <name evidence="2" type="ORF">CPT_Siara_034</name>
</gene>
<feature type="region of interest" description="Disordered" evidence="1">
    <location>
        <begin position="242"/>
        <end position="269"/>
    </location>
</feature>
<dbReference type="EMBL" id="MZ326859">
    <property type="protein sequence ID" value="QYW02037.1"/>
    <property type="molecule type" value="Genomic_DNA"/>
</dbReference>
<reference evidence="2" key="1">
    <citation type="submission" date="2021-06" db="EMBL/GenBank/DDBJ databases">
        <title>Complete genome sequence of Stenotrophomonas maltophilia phage Siara.</title>
        <authorList>
            <person name="Marmion J."/>
            <person name="Tate N."/>
            <person name="Clark J."/>
            <person name="Le T."/>
            <person name="Liu M."/>
            <person name="Burrowes B."/>
            <person name="Gill J."/>
        </authorList>
    </citation>
    <scope>NUCLEOTIDE SEQUENCE</scope>
</reference>
<dbReference type="Proteomes" id="UP000827319">
    <property type="component" value="Segment"/>
</dbReference>
<name>A0AAE8BI90_9CAUD</name>
<sequence>MLKINVENLDGIDASFHSLYTEQADGTFLLTGVEGMKTQADVDRIHTALTKERSQTRALRAELAPFQSHGTTEEILGFLDRREELEAAAAGGGDKGKIDAIVEGRIKSRLAPLERERDTLKGRLGELEGEVNTYKTRENERVIGDAIRSAAGKTKGFNPVAMEDALLAGSRALTLDEDGRVVTKDGLDADSWMLDLQAKKPHWWLGSVGGGAGGANGGGGAEPNPYTHEHWNLTEQGKLLKADPAKADRLAKAAGHEKAIGARRPDPKK</sequence>
<protein>
    <submittedName>
        <fullName evidence="2">Scaffolding protein</fullName>
    </submittedName>
</protein>
<accession>A0AAE8BI90</accession>
<evidence type="ECO:0000313" key="3">
    <source>
        <dbReference type="Proteomes" id="UP000827319"/>
    </source>
</evidence>
<evidence type="ECO:0000256" key="1">
    <source>
        <dbReference type="SAM" id="MobiDB-lite"/>
    </source>
</evidence>